<comment type="caution">
    <text evidence="1">The sequence shown here is derived from an EMBL/GenBank/DDBJ whole genome shotgun (WGS) entry which is preliminary data.</text>
</comment>
<accession>A0ABT3AQM7</accession>
<keyword evidence="2" id="KW-1185">Reference proteome</keyword>
<dbReference type="RefSeq" id="WP_263830605.1">
    <property type="nucleotide sequence ID" value="NZ_JAOWLB010000025.1"/>
</dbReference>
<evidence type="ECO:0000313" key="2">
    <source>
        <dbReference type="Proteomes" id="UP001320899"/>
    </source>
</evidence>
<evidence type="ECO:0000313" key="1">
    <source>
        <dbReference type="EMBL" id="MCV2890997.1"/>
    </source>
</evidence>
<reference evidence="1 2" key="1">
    <citation type="submission" date="2022-10" db="EMBL/GenBank/DDBJ databases">
        <title>Ruegeria sp. nov., isolated from ocean surface sediments.</title>
        <authorList>
            <person name="He W."/>
            <person name="Xue H.-P."/>
            <person name="Zhang D.-F."/>
        </authorList>
    </citation>
    <scope>NUCLEOTIDE SEQUENCE [LARGE SCALE GENOMIC DNA]</scope>
    <source>
        <strain evidence="1 2">XHP0148</strain>
    </source>
</reference>
<gene>
    <name evidence="1" type="ORF">OE747_21920</name>
</gene>
<dbReference type="Proteomes" id="UP001320899">
    <property type="component" value="Unassembled WGS sequence"/>
</dbReference>
<name>A0ABT3AQM7_9RHOB</name>
<proteinExistence type="predicted"/>
<protein>
    <submittedName>
        <fullName evidence="1">Uncharacterized protein</fullName>
    </submittedName>
</protein>
<organism evidence="1 2">
    <name type="scientific">Ruegeria aquimaris</name>
    <dbReference type="NCBI Taxonomy" id="2984333"/>
    <lineage>
        <taxon>Bacteria</taxon>
        <taxon>Pseudomonadati</taxon>
        <taxon>Pseudomonadota</taxon>
        <taxon>Alphaproteobacteria</taxon>
        <taxon>Rhodobacterales</taxon>
        <taxon>Roseobacteraceae</taxon>
        <taxon>Ruegeria</taxon>
    </lineage>
</organism>
<sequence length="69" mass="7455">MTLASTLRACIRTQWIIPSPAGKAELLRIGEECGHDIDGLMEVAKPAPTSVGLPRCAVDAHFRPWDGRA</sequence>
<dbReference type="EMBL" id="JAOWLB010000025">
    <property type="protein sequence ID" value="MCV2890997.1"/>
    <property type="molecule type" value="Genomic_DNA"/>
</dbReference>